<dbReference type="EMBL" id="VIKR01000001">
    <property type="protein sequence ID" value="TQV76397.1"/>
    <property type="molecule type" value="Genomic_DNA"/>
</dbReference>
<dbReference type="GO" id="GO:0016746">
    <property type="term" value="F:acyltransferase activity"/>
    <property type="evidence" value="ECO:0007669"/>
    <property type="project" value="InterPro"/>
</dbReference>
<name>A0A545TGN9_9GAMM</name>
<proteinExistence type="predicted"/>
<dbReference type="InterPro" id="IPR016039">
    <property type="entry name" value="Thiolase-like"/>
</dbReference>
<evidence type="ECO:0008006" key="3">
    <source>
        <dbReference type="Google" id="ProtNLM"/>
    </source>
</evidence>
<organism evidence="1 2">
    <name type="scientific">Aliikangiella marina</name>
    <dbReference type="NCBI Taxonomy" id="1712262"/>
    <lineage>
        <taxon>Bacteria</taxon>
        <taxon>Pseudomonadati</taxon>
        <taxon>Pseudomonadota</taxon>
        <taxon>Gammaproteobacteria</taxon>
        <taxon>Oceanospirillales</taxon>
        <taxon>Pleioneaceae</taxon>
        <taxon>Aliikangiella</taxon>
    </lineage>
</organism>
<dbReference type="Gene3D" id="3.40.47.10">
    <property type="match status" value="1"/>
</dbReference>
<gene>
    <name evidence="1" type="ORF">FLL45_00060</name>
</gene>
<dbReference type="OrthoDB" id="3078238at2"/>
<dbReference type="SUPFAM" id="SSF53901">
    <property type="entry name" value="Thiolase-like"/>
    <property type="match status" value="1"/>
</dbReference>
<dbReference type="RefSeq" id="WP_142887758.1">
    <property type="nucleotide sequence ID" value="NZ_VIKR01000001.1"/>
</dbReference>
<accession>A0A545TGN9</accession>
<evidence type="ECO:0000313" key="1">
    <source>
        <dbReference type="EMBL" id="TQV76397.1"/>
    </source>
</evidence>
<evidence type="ECO:0000313" key="2">
    <source>
        <dbReference type="Proteomes" id="UP000317839"/>
    </source>
</evidence>
<protein>
    <recommendedName>
        <fullName evidence="3">Beta-ketoacyl synthase N-terminal domain-containing protein</fullName>
    </recommendedName>
</protein>
<keyword evidence="2" id="KW-1185">Reference proteome</keyword>
<sequence>MSKQDKLYIAATGMITPVGMNTDMTLASVKAGINVYQNSSFINKDQYRMKLAQVPDEAFVELNENINAAAMSGQEKRMLCLASSAVSQVYELFSPSKPIPLFLAAPESIPGKDIKVSEHFIENLQRQTGVAFDQANSVIVNEGRAAGLKALDLIFNYMENSESKYALLVGVDSYVDASLLSALDEENRVLTEVSTNGFAPGEAATAILLIHQRVLEKSPDAIAAVARPGVAEEKGHRYSQEPMLGDGLADAVRGAIDGSNNIKIDSIYSSFNGESFHSKEYGVAMMRNSASLVEGYKHEHPADCFGDLGAAFAPTLMAIAARTIEADNSDYASLVFCASEKSLRGAICLNKI</sequence>
<dbReference type="AlphaFoldDB" id="A0A545TGN9"/>
<dbReference type="Proteomes" id="UP000317839">
    <property type="component" value="Unassembled WGS sequence"/>
</dbReference>
<comment type="caution">
    <text evidence="1">The sequence shown here is derived from an EMBL/GenBank/DDBJ whole genome shotgun (WGS) entry which is preliminary data.</text>
</comment>
<reference evidence="1 2" key="1">
    <citation type="submission" date="2019-06" db="EMBL/GenBank/DDBJ databases">
        <title>Draft genome of Aliikangiella marina GYP-15.</title>
        <authorList>
            <person name="Wang G."/>
        </authorList>
    </citation>
    <scope>NUCLEOTIDE SEQUENCE [LARGE SCALE GENOMIC DNA]</scope>
    <source>
        <strain evidence="1 2">GYP-15</strain>
    </source>
</reference>